<proteinExistence type="predicted"/>
<dbReference type="AlphaFoldDB" id="A0A9D1DMC0"/>
<evidence type="ECO:0000256" key="1">
    <source>
        <dbReference type="SAM" id="Phobius"/>
    </source>
</evidence>
<accession>A0A9D1DMC0</accession>
<organism evidence="3 4">
    <name type="scientific">Candidatus Scatomorpha intestinigallinarum</name>
    <dbReference type="NCBI Taxonomy" id="2840923"/>
    <lineage>
        <taxon>Bacteria</taxon>
        <taxon>Bacillati</taxon>
        <taxon>Bacillota</taxon>
        <taxon>Clostridia</taxon>
        <taxon>Eubacteriales</taxon>
        <taxon>Candidatus Scatomorpha</taxon>
    </lineage>
</organism>
<evidence type="ECO:0000313" key="3">
    <source>
        <dbReference type="EMBL" id="HIR55471.1"/>
    </source>
</evidence>
<reference evidence="3" key="2">
    <citation type="journal article" date="2021" name="PeerJ">
        <title>Extensive microbial diversity within the chicken gut microbiome revealed by metagenomics and culture.</title>
        <authorList>
            <person name="Gilroy R."/>
            <person name="Ravi A."/>
            <person name="Getino M."/>
            <person name="Pursley I."/>
            <person name="Horton D.L."/>
            <person name="Alikhan N.F."/>
            <person name="Baker D."/>
            <person name="Gharbi K."/>
            <person name="Hall N."/>
            <person name="Watson M."/>
            <person name="Adriaenssens E.M."/>
            <person name="Foster-Nyarko E."/>
            <person name="Jarju S."/>
            <person name="Secka A."/>
            <person name="Antonio M."/>
            <person name="Oren A."/>
            <person name="Chaudhuri R.R."/>
            <person name="La Ragione R."/>
            <person name="Hildebrand F."/>
            <person name="Pallen M.J."/>
        </authorList>
    </citation>
    <scope>NUCLEOTIDE SEQUENCE</scope>
    <source>
        <strain evidence="3">ChiGjej3B3-7149</strain>
    </source>
</reference>
<gene>
    <name evidence="3" type="ORF">IAD36_07765</name>
</gene>
<feature type="domain" description="SHOCT" evidence="2">
    <location>
        <begin position="87"/>
        <end position="114"/>
    </location>
</feature>
<protein>
    <submittedName>
        <fullName evidence="3">SHOCT domain-containing protein</fullName>
    </submittedName>
</protein>
<feature type="transmembrane region" description="Helical" evidence="1">
    <location>
        <begin position="20"/>
        <end position="40"/>
    </location>
</feature>
<keyword evidence="1" id="KW-0812">Transmembrane</keyword>
<dbReference type="PROSITE" id="PS51257">
    <property type="entry name" value="PROKAR_LIPOPROTEIN"/>
    <property type="match status" value="1"/>
</dbReference>
<comment type="caution">
    <text evidence="3">The sequence shown here is derived from an EMBL/GenBank/DDBJ whole genome shotgun (WGS) entry which is preliminary data.</text>
</comment>
<dbReference type="EMBL" id="DVHH01000186">
    <property type="protein sequence ID" value="HIR55471.1"/>
    <property type="molecule type" value="Genomic_DNA"/>
</dbReference>
<keyword evidence="1" id="KW-0472">Membrane</keyword>
<dbReference type="InterPro" id="IPR018649">
    <property type="entry name" value="SHOCT"/>
</dbReference>
<feature type="transmembrane region" description="Helical" evidence="1">
    <location>
        <begin position="46"/>
        <end position="64"/>
    </location>
</feature>
<keyword evidence="1" id="KW-1133">Transmembrane helix</keyword>
<name>A0A9D1DMC0_9FIRM</name>
<evidence type="ECO:0000259" key="2">
    <source>
        <dbReference type="Pfam" id="PF09851"/>
    </source>
</evidence>
<evidence type="ECO:0000313" key="4">
    <source>
        <dbReference type="Proteomes" id="UP000824238"/>
    </source>
</evidence>
<sequence length="117" mass="13202">MNNRRWGRRVTYRPSKASGAFGLVFGCVFVLIGIFVVIPAAGAFGVLWTLIAAGGTAYNAYVAFGKKYIGPEIRIEDEAAQSEDPEERLRKLRELYDQRLITEEEYEAKRQEILGEL</sequence>
<dbReference type="Proteomes" id="UP000824238">
    <property type="component" value="Unassembled WGS sequence"/>
</dbReference>
<dbReference type="Pfam" id="PF09851">
    <property type="entry name" value="SHOCT"/>
    <property type="match status" value="1"/>
</dbReference>
<reference evidence="3" key="1">
    <citation type="submission" date="2020-10" db="EMBL/GenBank/DDBJ databases">
        <authorList>
            <person name="Gilroy R."/>
        </authorList>
    </citation>
    <scope>NUCLEOTIDE SEQUENCE</scope>
    <source>
        <strain evidence="3">ChiGjej3B3-7149</strain>
    </source>
</reference>